<dbReference type="SUPFAM" id="SSF52540">
    <property type="entry name" value="P-loop containing nucleoside triphosphate hydrolases"/>
    <property type="match status" value="1"/>
</dbReference>
<feature type="domain" description="Helicase ATP-binding" evidence="1">
    <location>
        <begin position="485"/>
        <end position="687"/>
    </location>
</feature>
<name>A0A6C0BDV5_9ZZZZ</name>
<reference evidence="2" key="1">
    <citation type="journal article" date="2020" name="Nature">
        <title>Giant virus diversity and host interactions through global metagenomics.</title>
        <authorList>
            <person name="Schulz F."/>
            <person name="Roux S."/>
            <person name="Paez-Espino D."/>
            <person name="Jungbluth S."/>
            <person name="Walsh D.A."/>
            <person name="Denef V.J."/>
            <person name="McMahon K.D."/>
            <person name="Konstantinidis K.T."/>
            <person name="Eloe-Fadrosh E.A."/>
            <person name="Kyrpides N.C."/>
            <person name="Woyke T."/>
        </authorList>
    </citation>
    <scope>NUCLEOTIDE SEQUENCE</scope>
    <source>
        <strain evidence="2">GVMAG-M-3300010160-4</strain>
    </source>
</reference>
<evidence type="ECO:0000259" key="1">
    <source>
        <dbReference type="PROSITE" id="PS51192"/>
    </source>
</evidence>
<protein>
    <recommendedName>
        <fullName evidence="1">Helicase ATP-binding domain-containing protein</fullName>
    </recommendedName>
</protein>
<dbReference type="GO" id="GO:0003676">
    <property type="term" value="F:nucleic acid binding"/>
    <property type="evidence" value="ECO:0007669"/>
    <property type="project" value="InterPro"/>
</dbReference>
<dbReference type="InterPro" id="IPR014001">
    <property type="entry name" value="Helicase_ATP-bd"/>
</dbReference>
<dbReference type="SMART" id="SM00487">
    <property type="entry name" value="DEXDc"/>
    <property type="match status" value="1"/>
</dbReference>
<organism evidence="2">
    <name type="scientific">viral metagenome</name>
    <dbReference type="NCBI Taxonomy" id="1070528"/>
    <lineage>
        <taxon>unclassified sequences</taxon>
        <taxon>metagenomes</taxon>
        <taxon>organismal metagenomes</taxon>
    </lineage>
</organism>
<dbReference type="AlphaFoldDB" id="A0A6C0BDV5"/>
<dbReference type="Pfam" id="PF00270">
    <property type="entry name" value="DEAD"/>
    <property type="match status" value="1"/>
</dbReference>
<dbReference type="PROSITE" id="PS51192">
    <property type="entry name" value="HELICASE_ATP_BIND_1"/>
    <property type="match status" value="1"/>
</dbReference>
<dbReference type="Gene3D" id="3.40.50.300">
    <property type="entry name" value="P-loop containing nucleotide triphosphate hydrolases"/>
    <property type="match status" value="1"/>
</dbReference>
<proteinExistence type="predicted"/>
<dbReference type="InterPro" id="IPR027417">
    <property type="entry name" value="P-loop_NTPase"/>
</dbReference>
<evidence type="ECO:0000313" key="2">
    <source>
        <dbReference type="EMBL" id="QHS89941.1"/>
    </source>
</evidence>
<sequence>MNTKSNGIKIVKKGTPVKPIYEYKSGNVSIPMGSQRMYDEFNLNFSDQNTAVTTFSSPDGITMLTTMLNVVKCPLYVDLNSDKEYLSLSPELKEQRKSTYERSISSAFDKISLFISGLTRVGSKDLYNSYSEILTKISEEKLASPSIVGTTVVNHLRNLKKLLNSSSIQVVSDISKIVINEGSTESAKNKILNSSSVGFINTEFLSGLSSGVFSDFREYCIKYIGEGTKIVDETLSDANKKREMMLMSLFILKNEFKTVETKIVERTGLEKTVIKYMDIGTNSTENVNNFLIKCLEEPELVRKILKVFSHIKKFYPEYIETFQKLGTVFEEKTSFSYTLIGNDISKYIGGTVSRESSIIKTPYEEVEIEEEKFVESSKAKGKATKTASEIDFLDEELDTLRISKPTKGKKIKIKTITRIPLESSTVRIEINHVKDLMTFLNSSIKCDDSKDLLKKAKDNLNKVLDSTYGEEESEFVFDWWQDEYLKKTKNGDSFILVGDTSGGKTKVSILGSKIQINKYLDDPTAFIINIAPTSQLAIQQFSNLLVHYTDKSHLFGISVKSINDVPSTCRILVGTACEVEKYLYPVSFKEGTILNKTNIESEVTKAIRTPGLKRCRVLVIDEIQTLSPTYIQEKEYEKKMECKAMERIIQSVSYEDNSESQVIGISATLSRESIDNIKRKISYLTSIPLVSEIIYGFEDIGLSDRTKISTHIPIMQKQELYPIKMDGYNISKFGIDDQIVEQNLDNQVIESIIRHAIRDNVVPICFYRESELSTIEMYKSFINYLDQKNSECIRWHLLKDRYNTAMDTHGIKMLEPAKIKAWMDILDENIHDIIHNTNFGSSCYDDFDALINYYDIHSKTQLRLLNPIYSPELYGLLYEYRAIAKSNSSGNYLPFSSDVHPYYKFGTTTDDFFALKSPTGEDTTLNKILIGQDADPNENTSGIIPFVLKGLKYGVGPITSNIPIGIQTEMFRYINVKSKNIGSQNQIPVLFGEYGMTMGVNFNLMAVCIIRPTLTYISVSEYKQTNGRSGRRGVASTIAPRTYTFNIAGVYHYDLLETLTFNLSDIKSTFFSSEDAYIFLTNMIVKVLRNQDVIFSKENTNVEPILSGDAFKTLGGDDILPVRKIQLAKYQVKEMYDTCKNMFPDVTDENIRKLYSFLQKAEFYNLNVHIL</sequence>
<dbReference type="GO" id="GO:0005524">
    <property type="term" value="F:ATP binding"/>
    <property type="evidence" value="ECO:0007669"/>
    <property type="project" value="InterPro"/>
</dbReference>
<dbReference type="EMBL" id="MN739121">
    <property type="protein sequence ID" value="QHS89941.1"/>
    <property type="molecule type" value="Genomic_DNA"/>
</dbReference>
<dbReference type="InterPro" id="IPR011545">
    <property type="entry name" value="DEAD/DEAH_box_helicase_dom"/>
</dbReference>
<accession>A0A6C0BDV5</accession>